<proteinExistence type="predicted"/>
<dbReference type="EMBL" id="MT143655">
    <property type="protein sequence ID" value="QJA99518.1"/>
    <property type="molecule type" value="Genomic_DNA"/>
</dbReference>
<gene>
    <name evidence="1" type="ORF">MM171A00973_0003</name>
    <name evidence="2" type="ORF">MM171B00522_0026</name>
</gene>
<name>A0A6M3MF45_9ZZZZ</name>
<reference evidence="2" key="1">
    <citation type="submission" date="2020-03" db="EMBL/GenBank/DDBJ databases">
        <title>The deep terrestrial virosphere.</title>
        <authorList>
            <person name="Holmfeldt K."/>
            <person name="Nilsson E."/>
            <person name="Simone D."/>
            <person name="Lopez-Fernandez M."/>
            <person name="Wu X."/>
            <person name="de Brujin I."/>
            <person name="Lundin D."/>
            <person name="Andersson A."/>
            <person name="Bertilsson S."/>
            <person name="Dopson M."/>
        </authorList>
    </citation>
    <scope>NUCLEOTIDE SEQUENCE</scope>
    <source>
        <strain evidence="1">MM171A00973</strain>
        <strain evidence="2">MM171B00522</strain>
    </source>
</reference>
<dbReference type="EMBL" id="MT143866">
    <property type="protein sequence ID" value="QJB03946.1"/>
    <property type="molecule type" value="Genomic_DNA"/>
</dbReference>
<organism evidence="2">
    <name type="scientific">viral metagenome</name>
    <dbReference type="NCBI Taxonomy" id="1070528"/>
    <lineage>
        <taxon>unclassified sequences</taxon>
        <taxon>metagenomes</taxon>
        <taxon>organismal metagenomes</taxon>
    </lineage>
</organism>
<dbReference type="SUPFAM" id="SSF47598">
    <property type="entry name" value="Ribbon-helix-helix"/>
    <property type="match status" value="1"/>
</dbReference>
<dbReference type="InterPro" id="IPR010985">
    <property type="entry name" value="Ribbon_hlx_hlx"/>
</dbReference>
<evidence type="ECO:0000313" key="1">
    <source>
        <dbReference type="EMBL" id="QJA99518.1"/>
    </source>
</evidence>
<evidence type="ECO:0000313" key="2">
    <source>
        <dbReference type="EMBL" id="QJB03946.1"/>
    </source>
</evidence>
<dbReference type="GO" id="GO:0006355">
    <property type="term" value="P:regulation of DNA-templated transcription"/>
    <property type="evidence" value="ECO:0007669"/>
    <property type="project" value="InterPro"/>
</dbReference>
<dbReference type="AlphaFoldDB" id="A0A6M3MF45"/>
<accession>A0A6M3MF45</accession>
<sequence>MSKETANINIRVTPTLRKIIERYVEIGTYINISDFGRDALREKIRRDAPKLLEEINR</sequence>
<protein>
    <submittedName>
        <fullName evidence="2">Uncharacterized protein</fullName>
    </submittedName>
</protein>